<evidence type="ECO:0000313" key="3">
    <source>
        <dbReference type="Proteomes" id="UP001165060"/>
    </source>
</evidence>
<evidence type="ECO:0000256" key="1">
    <source>
        <dbReference type="SAM" id="SignalP"/>
    </source>
</evidence>
<reference evidence="2 3" key="1">
    <citation type="journal article" date="2023" name="Commun. Biol.">
        <title>Genome analysis of Parmales, the sister group of diatoms, reveals the evolutionary specialization of diatoms from phago-mixotrophs to photoautotrophs.</title>
        <authorList>
            <person name="Ban H."/>
            <person name="Sato S."/>
            <person name="Yoshikawa S."/>
            <person name="Yamada K."/>
            <person name="Nakamura Y."/>
            <person name="Ichinomiya M."/>
            <person name="Sato N."/>
            <person name="Blanc-Mathieu R."/>
            <person name="Endo H."/>
            <person name="Kuwata A."/>
            <person name="Ogata H."/>
        </authorList>
    </citation>
    <scope>NUCLEOTIDE SEQUENCE [LARGE SCALE GENOMIC DNA]</scope>
</reference>
<sequence>MHFPSTLLPLLLLNTPALASNSASHNTYTYETKSINLDSALTPDFYSYFEPDIVDDWTIFDPQPVHGVATSDGSFVLVGRSDESDSFNSSAEGFGVRLSASGELLWRWQSGSAGDDTVNAVAELPDGNFAFAGYRIVNKVAKRVVYVLEGETGKVLNTFDGFGDADKSHGAFEMIHVAGDSVLLTGVHNKPNSREMFFKSYGNVGDGEAIVQSLSVSSLMKGDATVDWFADFPDYVTAKEARAVKGGGIAVELFEYEHMATVVMLDAKGKTVWGPTNFPGHGEASALNVDVSGEYLFLTGQGPDPSVSYTRGGTSGALTKIAASDGSKVFTKFFSVGGNPDLIWNECWGSAVAADGSGITVACGAGIEDCVDPPIDDEQMLADCEAGIGDDRDGAYPRSAGNWYAFVYKADLDGNLLWQRVDSHQGDDDPADMNSADFQPQSSAAEFIVEARDGSIGVITDEMDGLGMIHLAKDGEKTAIA</sequence>
<comment type="caution">
    <text evidence="2">The sequence shown here is derived from an EMBL/GenBank/DDBJ whole genome shotgun (WGS) entry which is preliminary data.</text>
</comment>
<protein>
    <submittedName>
        <fullName evidence="2">Uncharacterized protein</fullName>
    </submittedName>
</protein>
<organism evidence="2 3">
    <name type="scientific">Tetraparma gracilis</name>
    <dbReference type="NCBI Taxonomy" id="2962635"/>
    <lineage>
        <taxon>Eukaryota</taxon>
        <taxon>Sar</taxon>
        <taxon>Stramenopiles</taxon>
        <taxon>Ochrophyta</taxon>
        <taxon>Bolidophyceae</taxon>
        <taxon>Parmales</taxon>
        <taxon>Triparmaceae</taxon>
        <taxon>Tetraparma</taxon>
    </lineage>
</organism>
<dbReference type="Proteomes" id="UP001165060">
    <property type="component" value="Unassembled WGS sequence"/>
</dbReference>
<dbReference type="SUPFAM" id="SSF82171">
    <property type="entry name" value="DPP6 N-terminal domain-like"/>
    <property type="match status" value="1"/>
</dbReference>
<dbReference type="EMBL" id="BRYB01001142">
    <property type="protein sequence ID" value="GMI19147.1"/>
    <property type="molecule type" value="Genomic_DNA"/>
</dbReference>
<feature type="signal peptide" evidence="1">
    <location>
        <begin position="1"/>
        <end position="19"/>
    </location>
</feature>
<keyword evidence="1" id="KW-0732">Signal</keyword>
<name>A0ABQ6M446_9STRA</name>
<keyword evidence="3" id="KW-1185">Reference proteome</keyword>
<evidence type="ECO:0000313" key="2">
    <source>
        <dbReference type="EMBL" id="GMI19147.1"/>
    </source>
</evidence>
<accession>A0ABQ6M446</accession>
<feature type="chain" id="PRO_5045631021" evidence="1">
    <location>
        <begin position="20"/>
        <end position="481"/>
    </location>
</feature>
<proteinExistence type="predicted"/>
<gene>
    <name evidence="2" type="ORF">TeGR_g4694</name>
</gene>
<dbReference type="SUPFAM" id="SSF50998">
    <property type="entry name" value="Quinoprotein alcohol dehydrogenase-like"/>
    <property type="match status" value="1"/>
</dbReference>
<dbReference type="InterPro" id="IPR011047">
    <property type="entry name" value="Quinoprotein_ADH-like_sf"/>
</dbReference>